<evidence type="ECO:0000256" key="2">
    <source>
        <dbReference type="ARBA" id="ARBA00004240"/>
    </source>
</evidence>
<proteinExistence type="predicted"/>
<name>A0ABR4D8X1_9PEZI</name>
<dbReference type="RefSeq" id="XP_070865492.1">
    <property type="nucleotide sequence ID" value="XM_071012793.1"/>
</dbReference>
<dbReference type="InterPro" id="IPR029058">
    <property type="entry name" value="AB_hydrolase_fold"/>
</dbReference>
<dbReference type="Pfam" id="PF12697">
    <property type="entry name" value="Abhydrolase_6"/>
    <property type="match status" value="1"/>
</dbReference>
<organism evidence="8 9">
    <name type="scientific">Remersonia thermophila</name>
    <dbReference type="NCBI Taxonomy" id="72144"/>
    <lineage>
        <taxon>Eukaryota</taxon>
        <taxon>Fungi</taxon>
        <taxon>Dikarya</taxon>
        <taxon>Ascomycota</taxon>
        <taxon>Pezizomycotina</taxon>
        <taxon>Sordariomycetes</taxon>
        <taxon>Sordariomycetidae</taxon>
        <taxon>Sordariales</taxon>
        <taxon>Sordariales incertae sedis</taxon>
        <taxon>Remersonia</taxon>
    </lineage>
</organism>
<dbReference type="EMBL" id="JAZGUE010000005">
    <property type="protein sequence ID" value="KAL2266765.1"/>
    <property type="molecule type" value="Genomic_DNA"/>
</dbReference>
<dbReference type="Proteomes" id="UP001600064">
    <property type="component" value="Unassembled WGS sequence"/>
</dbReference>
<evidence type="ECO:0000256" key="3">
    <source>
        <dbReference type="ARBA" id="ARBA00004370"/>
    </source>
</evidence>
<comment type="subcellular location">
    <subcellularLocation>
        <location evidence="2">Endoplasmic reticulum</location>
    </subcellularLocation>
    <subcellularLocation>
        <location evidence="3">Membrane</location>
    </subcellularLocation>
    <subcellularLocation>
        <location evidence="1">Mitochondrion</location>
    </subcellularLocation>
</comment>
<dbReference type="PANTHER" id="PTHR48182">
    <property type="entry name" value="PROTEIN SERAC1"/>
    <property type="match status" value="1"/>
</dbReference>
<keyword evidence="6" id="KW-0472">Membrane</keyword>
<sequence length="280" mass="31944">MNRKRCFGLAELHDPRRLGIEPTLDIVLIHGLNGDYLSTWTYTGGAGRNVLTPVCWPTDLLPAALPSVRVLSFDYSADIYGNTSVNKIRCHARVLLERLNQRDGPPRRPIVFIAHSLGGVILKQALCTARIEPKFEALLSATRGIIFFSTPHFGSDDHSRWLSIAESFSPLLPWRISWRKGRYHPLVDALVRGSSEISNLCEDFRFLAPRFKITSFYELRKWPGTRKPILDKYSALMYVACEEPVPLDKDHVEMCRFWGKEDEGFQHTCNSIARMAGWKK</sequence>
<dbReference type="InterPro" id="IPR000073">
    <property type="entry name" value="AB_hydrolase_1"/>
</dbReference>
<dbReference type="InterPro" id="IPR052374">
    <property type="entry name" value="SERAC1"/>
</dbReference>
<evidence type="ECO:0000313" key="8">
    <source>
        <dbReference type="EMBL" id="KAL2266765.1"/>
    </source>
</evidence>
<evidence type="ECO:0000256" key="5">
    <source>
        <dbReference type="ARBA" id="ARBA00023128"/>
    </source>
</evidence>
<protein>
    <recommendedName>
        <fullName evidence="7">AB hydrolase-1 domain-containing protein</fullName>
    </recommendedName>
</protein>
<dbReference type="PANTHER" id="PTHR48182:SF2">
    <property type="entry name" value="PROTEIN SERAC1"/>
    <property type="match status" value="1"/>
</dbReference>
<dbReference type="GeneID" id="98127437"/>
<accession>A0ABR4D8X1</accession>
<reference evidence="8 9" key="1">
    <citation type="journal article" date="2024" name="Commun. Biol.">
        <title>Comparative genomic analysis of thermophilic fungi reveals convergent evolutionary adaptations and gene losses.</title>
        <authorList>
            <person name="Steindorff A.S."/>
            <person name="Aguilar-Pontes M.V."/>
            <person name="Robinson A.J."/>
            <person name="Andreopoulos B."/>
            <person name="LaButti K."/>
            <person name="Kuo A."/>
            <person name="Mondo S."/>
            <person name="Riley R."/>
            <person name="Otillar R."/>
            <person name="Haridas S."/>
            <person name="Lipzen A."/>
            <person name="Grimwood J."/>
            <person name="Schmutz J."/>
            <person name="Clum A."/>
            <person name="Reid I.D."/>
            <person name="Moisan M.C."/>
            <person name="Butler G."/>
            <person name="Nguyen T.T.M."/>
            <person name="Dewar K."/>
            <person name="Conant G."/>
            <person name="Drula E."/>
            <person name="Henrissat B."/>
            <person name="Hansel C."/>
            <person name="Singer S."/>
            <person name="Hutchinson M.I."/>
            <person name="de Vries R.P."/>
            <person name="Natvig D.O."/>
            <person name="Powell A.J."/>
            <person name="Tsang A."/>
            <person name="Grigoriev I.V."/>
        </authorList>
    </citation>
    <scope>NUCLEOTIDE SEQUENCE [LARGE SCALE GENOMIC DNA]</scope>
    <source>
        <strain evidence="8 9">ATCC 22073</strain>
    </source>
</reference>
<dbReference type="SUPFAM" id="SSF53474">
    <property type="entry name" value="alpha/beta-Hydrolases"/>
    <property type="match status" value="1"/>
</dbReference>
<keyword evidence="9" id="KW-1185">Reference proteome</keyword>
<evidence type="ECO:0000313" key="9">
    <source>
        <dbReference type="Proteomes" id="UP001600064"/>
    </source>
</evidence>
<evidence type="ECO:0000256" key="1">
    <source>
        <dbReference type="ARBA" id="ARBA00004173"/>
    </source>
</evidence>
<evidence type="ECO:0000259" key="7">
    <source>
        <dbReference type="Pfam" id="PF12697"/>
    </source>
</evidence>
<evidence type="ECO:0000256" key="4">
    <source>
        <dbReference type="ARBA" id="ARBA00022824"/>
    </source>
</evidence>
<comment type="caution">
    <text evidence="8">The sequence shown here is derived from an EMBL/GenBank/DDBJ whole genome shotgun (WGS) entry which is preliminary data.</text>
</comment>
<keyword evidence="4" id="KW-0256">Endoplasmic reticulum</keyword>
<gene>
    <name evidence="8" type="ORF">VTJ83DRAFT_6117</name>
</gene>
<evidence type="ECO:0000256" key="6">
    <source>
        <dbReference type="ARBA" id="ARBA00023136"/>
    </source>
</evidence>
<dbReference type="Gene3D" id="3.40.50.1820">
    <property type="entry name" value="alpha/beta hydrolase"/>
    <property type="match status" value="1"/>
</dbReference>
<feature type="domain" description="AB hydrolase-1" evidence="7">
    <location>
        <begin position="26"/>
        <end position="243"/>
    </location>
</feature>
<keyword evidence="5" id="KW-0496">Mitochondrion</keyword>